<keyword evidence="1" id="KW-0175">Coiled coil</keyword>
<dbReference type="InterPro" id="IPR045401">
    <property type="entry name" value="GAP1-M"/>
</dbReference>
<gene>
    <name evidence="5" type="ORF">E0Y62_11540</name>
</gene>
<evidence type="ECO:0000259" key="4">
    <source>
        <dbReference type="Pfam" id="PF20014"/>
    </source>
</evidence>
<feature type="domain" description="GTPase-associated protein 1 N-terminal" evidence="3">
    <location>
        <begin position="4"/>
        <end position="142"/>
    </location>
</feature>
<proteinExistence type="predicted"/>
<dbReference type="Pfam" id="PF20013">
    <property type="entry name" value="GAP1-N2"/>
    <property type="match status" value="1"/>
</dbReference>
<dbReference type="OrthoDB" id="2931061at2"/>
<organism evidence="5 6">
    <name type="scientific">Cytobacillus praedii</name>
    <dbReference type="NCBI Taxonomy" id="1742358"/>
    <lineage>
        <taxon>Bacteria</taxon>
        <taxon>Bacillati</taxon>
        <taxon>Bacillota</taxon>
        <taxon>Bacilli</taxon>
        <taxon>Bacillales</taxon>
        <taxon>Bacillaceae</taxon>
        <taxon>Cytobacillus</taxon>
    </lineage>
</organism>
<dbReference type="Pfam" id="PF20014">
    <property type="entry name" value="GAP1-M"/>
    <property type="match status" value="1"/>
</dbReference>
<dbReference type="AlphaFoldDB" id="A0A4R1B2G3"/>
<feature type="transmembrane region" description="Helical" evidence="2">
    <location>
        <begin position="738"/>
        <end position="760"/>
    </location>
</feature>
<accession>A0A4R1B2G3</accession>
<sequence length="908" mass="104549">MLQIQQHMYTRERAGIFTTTPGYDTIAKSKGLDNNFIKKVIHPLCSYYPPRELSNSGVRDEGKYPKSKLIMVTDTGELIFGQSVYKESDYTGERETFFSHNMIIPKERAKEYLYAADTVFGSLPFRTDYELTNGSELEELDTLPFKNGHFRPLHLILNELNISSEQCMQLIFALISSLTTKKKVYVSLPGDITAATESAYHLTYYLFQCIPYELRKYFGFISYAAEPQSKKNINLMFVEKGSIRPNDRLISKDYVFDFAFHHFINANENLDHHPFIEFIFRNLQHAPSKLADFYTFAKTALSDQKSLSIQSYNELVSLYSIKEEGYNHTNSKHSSLYKSFRSFLTSDNISQKTELYQVLVKLVHDDAARISKHSLPDDETIAEILQLSTLFAPRDLSKIYQYLVVSLYYGASDVNYLNQVYEYIKRYPILFKNVNAAILKQPKLVPVIIEAYVELRLNSMATLKEVLEEIRYLLDQNPEVFDNQLIYDLTRERLVLFFRKERNRLRAFQEVQRNLNAGRNLDDRNQLFKNAVITSLSKEVMSGLKMELLSPDEFDQAAAIANHIPGERMSAEIKQKIELIHLVHDIMEKRYLSNPERYVLHSNFDKLQAIIIKLIPTSHLEEQTERIALSFYNKGHSNDHLYHYDEMFSFVESNGGIDEMRVFLQRFLRIWGASQVNDPAFKNAVERYLSTHSKVIFGDKRVEKRWEAIHPMIKKAMEEVKFQRLSAIGKFIYKNKKAMVSSLIVLISLVIVGGAGGLVYKQKLDEKAAEALAAQKEKEEAERKRAAEEKAKAERAEAERVAKTLTLQATGITYKDVNNDGEISNSDEIIIVVSNEIDMTKLSILEHLEIYYKEEKIEVKNISDADIVVEPNAEIVNVKISENNLAAISPIAEKVINEANEHNESSEV</sequence>
<dbReference type="EMBL" id="SJTH01000011">
    <property type="protein sequence ID" value="TCJ04070.1"/>
    <property type="molecule type" value="Genomic_DNA"/>
</dbReference>
<reference evidence="5 6" key="1">
    <citation type="submission" date="2019-03" db="EMBL/GenBank/DDBJ databases">
        <authorList>
            <person name="Jensen L."/>
            <person name="Storgaard J."/>
            <person name="Sulaj E."/>
            <person name="Schramm A."/>
            <person name="Marshall I.P.G."/>
        </authorList>
    </citation>
    <scope>NUCLEOTIDE SEQUENCE [LARGE SCALE GENOMIC DNA]</scope>
    <source>
        <strain evidence="5 6">2017H2G3</strain>
    </source>
</reference>
<evidence type="ECO:0000259" key="3">
    <source>
        <dbReference type="Pfam" id="PF20013"/>
    </source>
</evidence>
<dbReference type="STRING" id="1742358.GCA_001439605_03200"/>
<dbReference type="InterPro" id="IPR045402">
    <property type="entry name" value="GAP1-N2"/>
</dbReference>
<dbReference type="Proteomes" id="UP000293846">
    <property type="component" value="Unassembled WGS sequence"/>
</dbReference>
<comment type="caution">
    <text evidence="5">The sequence shown here is derived from an EMBL/GenBank/DDBJ whole genome shotgun (WGS) entry which is preliminary data.</text>
</comment>
<evidence type="ECO:0000313" key="6">
    <source>
        <dbReference type="Proteomes" id="UP000293846"/>
    </source>
</evidence>
<feature type="coiled-coil region" evidence="1">
    <location>
        <begin position="761"/>
        <end position="808"/>
    </location>
</feature>
<keyword evidence="6" id="KW-1185">Reference proteome</keyword>
<keyword evidence="2" id="KW-0472">Membrane</keyword>
<keyword evidence="2" id="KW-1133">Transmembrane helix</keyword>
<evidence type="ECO:0000256" key="2">
    <source>
        <dbReference type="SAM" id="Phobius"/>
    </source>
</evidence>
<feature type="domain" description="GTPase-associated protein 1 middle" evidence="4">
    <location>
        <begin position="158"/>
        <end position="259"/>
    </location>
</feature>
<name>A0A4R1B2G3_9BACI</name>
<evidence type="ECO:0000313" key="5">
    <source>
        <dbReference type="EMBL" id="TCJ04070.1"/>
    </source>
</evidence>
<dbReference type="RefSeq" id="WP_131236904.1">
    <property type="nucleotide sequence ID" value="NZ_SJTH01000011.1"/>
</dbReference>
<keyword evidence="2" id="KW-0812">Transmembrane</keyword>
<evidence type="ECO:0000256" key="1">
    <source>
        <dbReference type="SAM" id="Coils"/>
    </source>
</evidence>
<protein>
    <submittedName>
        <fullName evidence="5">Uncharacterized protein</fullName>
    </submittedName>
</protein>